<dbReference type="Proteomes" id="UP000595437">
    <property type="component" value="Chromosome 17"/>
</dbReference>
<accession>A0A7T8GN48</accession>
<reference evidence="2" key="1">
    <citation type="submission" date="2021-01" db="EMBL/GenBank/DDBJ databases">
        <title>Caligus Genome Assembly.</title>
        <authorList>
            <person name="Gallardo-Escarate C."/>
        </authorList>
    </citation>
    <scope>NUCLEOTIDE SEQUENCE [LARGE SCALE GENOMIC DNA]</scope>
</reference>
<evidence type="ECO:0000313" key="1">
    <source>
        <dbReference type="EMBL" id="QQP34858.1"/>
    </source>
</evidence>
<evidence type="ECO:0000313" key="2">
    <source>
        <dbReference type="Proteomes" id="UP000595437"/>
    </source>
</evidence>
<proteinExistence type="predicted"/>
<dbReference type="AlphaFoldDB" id="A0A7T8GN48"/>
<gene>
    <name evidence="1" type="ORF">FKW44_022898</name>
</gene>
<protein>
    <submittedName>
        <fullName evidence="1">Uncharacterized protein</fullName>
    </submittedName>
</protein>
<dbReference type="EMBL" id="CP045906">
    <property type="protein sequence ID" value="QQP34858.1"/>
    <property type="molecule type" value="Genomic_DNA"/>
</dbReference>
<name>A0A7T8GN48_CALRO</name>
<sequence>MKLRPPIAPLVDFPNVPPTKIEKVVRQLTRQNLKKIVHSKPAHDAGGTDDDELVHQMVKEVQNK</sequence>
<keyword evidence="2" id="KW-1185">Reference proteome</keyword>
<organism evidence="1 2">
    <name type="scientific">Caligus rogercresseyi</name>
    <name type="common">Sea louse</name>
    <dbReference type="NCBI Taxonomy" id="217165"/>
    <lineage>
        <taxon>Eukaryota</taxon>
        <taxon>Metazoa</taxon>
        <taxon>Ecdysozoa</taxon>
        <taxon>Arthropoda</taxon>
        <taxon>Crustacea</taxon>
        <taxon>Multicrustacea</taxon>
        <taxon>Hexanauplia</taxon>
        <taxon>Copepoda</taxon>
        <taxon>Siphonostomatoida</taxon>
        <taxon>Caligidae</taxon>
        <taxon>Caligus</taxon>
    </lineage>
</organism>